<sequence length="56" mass="6252">MVYVPLVVIYLALYQFTNAILTLLKKADTLNTVTLNSTAKFPVSLNTALRRHGSTR</sequence>
<organism evidence="2 3">
    <name type="scientific">Maribacter ulvicola</name>
    <dbReference type="NCBI Taxonomy" id="228959"/>
    <lineage>
        <taxon>Bacteria</taxon>
        <taxon>Pseudomonadati</taxon>
        <taxon>Bacteroidota</taxon>
        <taxon>Flavobacteriia</taxon>
        <taxon>Flavobacteriales</taxon>
        <taxon>Flavobacteriaceae</taxon>
        <taxon>Maribacter</taxon>
    </lineage>
</organism>
<evidence type="ECO:0000256" key="1">
    <source>
        <dbReference type="SAM" id="Phobius"/>
    </source>
</evidence>
<keyword evidence="3" id="KW-1185">Reference proteome</keyword>
<gene>
    <name evidence="2" type="ORF">SAMN05421797_102347</name>
</gene>
<keyword evidence="1" id="KW-0472">Membrane</keyword>
<evidence type="ECO:0000313" key="3">
    <source>
        <dbReference type="Proteomes" id="UP000186953"/>
    </source>
</evidence>
<proteinExistence type="predicted"/>
<protein>
    <submittedName>
        <fullName evidence="2">Uncharacterized protein</fullName>
    </submittedName>
</protein>
<accession>A0A1N6UHY0</accession>
<keyword evidence="1" id="KW-1133">Transmembrane helix</keyword>
<feature type="transmembrane region" description="Helical" evidence="1">
    <location>
        <begin position="6"/>
        <end position="24"/>
    </location>
</feature>
<dbReference type="AlphaFoldDB" id="A0A1N6UHY0"/>
<dbReference type="EMBL" id="FTMA01000002">
    <property type="protein sequence ID" value="SIQ65200.1"/>
    <property type="molecule type" value="Genomic_DNA"/>
</dbReference>
<reference evidence="3" key="1">
    <citation type="submission" date="2017-01" db="EMBL/GenBank/DDBJ databases">
        <authorList>
            <person name="Varghese N."/>
            <person name="Submissions S."/>
        </authorList>
    </citation>
    <scope>NUCLEOTIDE SEQUENCE [LARGE SCALE GENOMIC DNA]</scope>
    <source>
        <strain evidence="3">DSM 15366</strain>
    </source>
</reference>
<name>A0A1N6UHY0_9FLAO</name>
<dbReference type="Proteomes" id="UP000186953">
    <property type="component" value="Unassembled WGS sequence"/>
</dbReference>
<keyword evidence="1" id="KW-0812">Transmembrane</keyword>
<evidence type="ECO:0000313" key="2">
    <source>
        <dbReference type="EMBL" id="SIQ65200.1"/>
    </source>
</evidence>